<dbReference type="InterPro" id="IPR016186">
    <property type="entry name" value="C-type_lectin-like/link_sf"/>
</dbReference>
<dbReference type="InterPro" id="IPR016187">
    <property type="entry name" value="CTDL_fold"/>
</dbReference>
<feature type="compositionally biased region" description="Basic and acidic residues" evidence="1">
    <location>
        <begin position="227"/>
        <end position="239"/>
    </location>
</feature>
<proteinExistence type="predicted"/>
<evidence type="ECO:0000313" key="4">
    <source>
        <dbReference type="Proteomes" id="UP000288716"/>
    </source>
</evidence>
<comment type="caution">
    <text evidence="3">The sequence shown here is derived from an EMBL/GenBank/DDBJ whole genome shotgun (WGS) entry which is preliminary data.</text>
</comment>
<dbReference type="EMBL" id="NCKV01013381">
    <property type="protein sequence ID" value="RWS21167.1"/>
    <property type="molecule type" value="Genomic_DNA"/>
</dbReference>
<feature type="domain" description="C-type lectin" evidence="2">
    <location>
        <begin position="14"/>
        <end position="141"/>
    </location>
</feature>
<organism evidence="3 4">
    <name type="scientific">Leptotrombidium deliense</name>
    <dbReference type="NCBI Taxonomy" id="299467"/>
    <lineage>
        <taxon>Eukaryota</taxon>
        <taxon>Metazoa</taxon>
        <taxon>Ecdysozoa</taxon>
        <taxon>Arthropoda</taxon>
        <taxon>Chelicerata</taxon>
        <taxon>Arachnida</taxon>
        <taxon>Acari</taxon>
        <taxon>Acariformes</taxon>
        <taxon>Trombidiformes</taxon>
        <taxon>Prostigmata</taxon>
        <taxon>Anystina</taxon>
        <taxon>Parasitengona</taxon>
        <taxon>Trombiculoidea</taxon>
        <taxon>Trombiculidae</taxon>
        <taxon>Leptotrombidium</taxon>
    </lineage>
</organism>
<keyword evidence="4" id="KW-1185">Reference proteome</keyword>
<gene>
    <name evidence="3" type="ORF">B4U80_11916</name>
</gene>
<dbReference type="PANTHER" id="PTHR22801">
    <property type="entry name" value="LITHOSTATHINE"/>
    <property type="match status" value="1"/>
</dbReference>
<name>A0A443S0V2_9ACAR</name>
<feature type="compositionally biased region" description="Low complexity" evidence="1">
    <location>
        <begin position="156"/>
        <end position="174"/>
    </location>
</feature>
<evidence type="ECO:0000313" key="3">
    <source>
        <dbReference type="EMBL" id="RWS21167.1"/>
    </source>
</evidence>
<dbReference type="PROSITE" id="PS50041">
    <property type="entry name" value="C_TYPE_LECTIN_2"/>
    <property type="match status" value="1"/>
</dbReference>
<accession>A0A443S0V2</accession>
<evidence type="ECO:0000259" key="2">
    <source>
        <dbReference type="PROSITE" id="PS50041"/>
    </source>
</evidence>
<reference evidence="3 4" key="1">
    <citation type="journal article" date="2018" name="Gigascience">
        <title>Genomes of trombidid mites reveal novel predicted allergens and laterally-transferred genes associated with secondary metabolism.</title>
        <authorList>
            <person name="Dong X."/>
            <person name="Chaisiri K."/>
            <person name="Xia D."/>
            <person name="Armstrong S.D."/>
            <person name="Fang Y."/>
            <person name="Donnelly M.J."/>
            <person name="Kadowaki T."/>
            <person name="McGarry J.W."/>
            <person name="Darby A.C."/>
            <person name="Makepeace B.L."/>
        </authorList>
    </citation>
    <scope>NUCLEOTIDE SEQUENCE [LARGE SCALE GENOMIC DNA]</scope>
    <source>
        <strain evidence="3">UoL-UT</strain>
    </source>
</reference>
<dbReference type="AlphaFoldDB" id="A0A443S0V2"/>
<feature type="region of interest" description="Disordered" evidence="1">
    <location>
        <begin position="151"/>
        <end position="174"/>
    </location>
</feature>
<sequence>TFAQCPTTRGWKKTALKCIYVHEREVPFAEAQKVCNNLGHSLVMPKTKEEMNDIGIHIKQISSVAYKGIDAQLWFGMKRDRETLKVYYTDGTQVNLPYSFWENNDPTATFRDGIIECVLYYPTYMKLSTTICDDNCFPVCDQALKPMPDIYSKGQTKTTTTTETPTTTPKPIIPEIIPKPAVASVDALDKLYENVKALRETNQKINDAVTENKQNIEKAKEEINNKMKEEEKKANERDQQMNSKYDSGRKDMEDKIKSATDDIKNKVNGLDEKTNSKNAQKDVAAVTKATDVVLHIVIT</sequence>
<dbReference type="Pfam" id="PF00059">
    <property type="entry name" value="Lectin_C"/>
    <property type="match status" value="1"/>
</dbReference>
<dbReference type="Proteomes" id="UP000288716">
    <property type="component" value="Unassembled WGS sequence"/>
</dbReference>
<dbReference type="PANTHER" id="PTHR22801:SF63">
    <property type="entry name" value="C-TYPE LECTIN DOMAIN-CONTAINING PROTEIN"/>
    <property type="match status" value="1"/>
</dbReference>
<dbReference type="SUPFAM" id="SSF58113">
    <property type="entry name" value="Apolipoprotein A-I"/>
    <property type="match status" value="1"/>
</dbReference>
<dbReference type="InterPro" id="IPR050801">
    <property type="entry name" value="Ca-Dep_Lectins_ImmuneDev"/>
</dbReference>
<feature type="non-terminal residue" evidence="3">
    <location>
        <position position="1"/>
    </location>
</feature>
<evidence type="ECO:0000256" key="1">
    <source>
        <dbReference type="SAM" id="MobiDB-lite"/>
    </source>
</evidence>
<dbReference type="SMART" id="SM00034">
    <property type="entry name" value="CLECT"/>
    <property type="match status" value="1"/>
</dbReference>
<feature type="non-terminal residue" evidence="3">
    <location>
        <position position="299"/>
    </location>
</feature>
<feature type="region of interest" description="Disordered" evidence="1">
    <location>
        <begin position="227"/>
        <end position="253"/>
    </location>
</feature>
<dbReference type="VEuPathDB" id="VectorBase:LDEU010873"/>
<dbReference type="Gene3D" id="3.10.100.10">
    <property type="entry name" value="Mannose-Binding Protein A, subunit A"/>
    <property type="match status" value="1"/>
</dbReference>
<protein>
    <recommendedName>
        <fullName evidence="2">C-type lectin domain-containing protein</fullName>
    </recommendedName>
</protein>
<dbReference type="CDD" id="cd00037">
    <property type="entry name" value="CLECT"/>
    <property type="match status" value="1"/>
</dbReference>
<dbReference type="SUPFAM" id="SSF56436">
    <property type="entry name" value="C-type lectin-like"/>
    <property type="match status" value="1"/>
</dbReference>
<dbReference type="InterPro" id="IPR001304">
    <property type="entry name" value="C-type_lectin-like"/>
</dbReference>